<evidence type="ECO:0000256" key="1">
    <source>
        <dbReference type="SAM" id="MobiDB-lite"/>
    </source>
</evidence>
<reference evidence="2" key="1">
    <citation type="submission" date="2023-10" db="EMBL/GenBank/DDBJ databases">
        <authorList>
            <person name="Chen Y."/>
            <person name="Shah S."/>
            <person name="Dougan E. K."/>
            <person name="Thang M."/>
            <person name="Chan C."/>
        </authorList>
    </citation>
    <scope>NUCLEOTIDE SEQUENCE [LARGE SCALE GENOMIC DNA]</scope>
</reference>
<keyword evidence="3" id="KW-1185">Reference proteome</keyword>
<feature type="region of interest" description="Disordered" evidence="1">
    <location>
        <begin position="137"/>
        <end position="165"/>
    </location>
</feature>
<accession>A0ABN9QE61</accession>
<dbReference type="EMBL" id="CAUYUJ010003185">
    <property type="protein sequence ID" value="CAK0804206.1"/>
    <property type="molecule type" value="Genomic_DNA"/>
</dbReference>
<comment type="caution">
    <text evidence="2">The sequence shown here is derived from an EMBL/GenBank/DDBJ whole genome shotgun (WGS) entry which is preliminary data.</text>
</comment>
<evidence type="ECO:0000313" key="2">
    <source>
        <dbReference type="EMBL" id="CAK0804206.1"/>
    </source>
</evidence>
<feature type="compositionally biased region" description="Basic and acidic residues" evidence="1">
    <location>
        <begin position="151"/>
        <end position="165"/>
    </location>
</feature>
<name>A0ABN9QE61_9DINO</name>
<proteinExistence type="predicted"/>
<sequence>MTLCVLHIHRLGSWCPKARETIHVYPGASLPKAADTCINPGLGQGCPRNQRVTAKVVRPWRRRGVAMSRSPPHKSETSAVLVRPPARLRRLAAARAAPGRVQRPVAALTATTRALISPGRASLLLCLEGAADGARAVPLAATTPPAPPEDSSPHSPERGPRAADL</sequence>
<evidence type="ECO:0000313" key="3">
    <source>
        <dbReference type="Proteomes" id="UP001189429"/>
    </source>
</evidence>
<dbReference type="Proteomes" id="UP001189429">
    <property type="component" value="Unassembled WGS sequence"/>
</dbReference>
<protein>
    <submittedName>
        <fullName evidence="2">Uncharacterized protein</fullName>
    </submittedName>
</protein>
<gene>
    <name evidence="2" type="ORF">PCOR1329_LOCUS11094</name>
</gene>
<organism evidence="2 3">
    <name type="scientific">Prorocentrum cordatum</name>
    <dbReference type="NCBI Taxonomy" id="2364126"/>
    <lineage>
        <taxon>Eukaryota</taxon>
        <taxon>Sar</taxon>
        <taxon>Alveolata</taxon>
        <taxon>Dinophyceae</taxon>
        <taxon>Prorocentrales</taxon>
        <taxon>Prorocentraceae</taxon>
        <taxon>Prorocentrum</taxon>
    </lineage>
</organism>